<feature type="domain" description="Gcp-like" evidence="7">
    <location>
        <begin position="32"/>
        <end position="154"/>
    </location>
</feature>
<dbReference type="InterPro" id="IPR022496">
    <property type="entry name" value="T6A_TsaB"/>
</dbReference>
<name>A0A1X9NCR4_9GAMM</name>
<dbReference type="GO" id="GO:0002949">
    <property type="term" value="P:tRNA threonylcarbamoyladenosine modification"/>
    <property type="evidence" value="ECO:0007669"/>
    <property type="project" value="InterPro"/>
</dbReference>
<gene>
    <name evidence="8" type="ORF">BST96_15355</name>
</gene>
<evidence type="ECO:0000313" key="8">
    <source>
        <dbReference type="EMBL" id="ARN75366.1"/>
    </source>
</evidence>
<dbReference type="Proteomes" id="UP000193450">
    <property type="component" value="Chromosome"/>
</dbReference>
<sequence length="231" mass="24668">MKLLALDCSTEACSVALLDTSAGIELVEKTEPAARQHTQRLLPLVDDLLTETGVSLAQLDAIAFGRGPGSFTGLRICLGAVQGLAFGADVPVVPVSTLAALAQTAVNAGHSSPTILSTLDARMDEIYWALYRVQEQGVELLGQERLSAPEQLLDRHSADLGATIAVGSGYHYRDRIAVASQFKLWDGALLPSAAAIAQLAQRDYLQGKTCQADEALPTYLRDEVAWQKQPL</sequence>
<dbReference type="Pfam" id="PF00814">
    <property type="entry name" value="TsaD"/>
    <property type="match status" value="1"/>
</dbReference>
<dbReference type="KEGG" id="osg:BST96_15355"/>
<dbReference type="NCBIfam" id="TIGR03725">
    <property type="entry name" value="T6A_YeaZ"/>
    <property type="match status" value="1"/>
</dbReference>
<evidence type="ECO:0000256" key="6">
    <source>
        <dbReference type="ARBA" id="ARBA00032446"/>
    </source>
</evidence>
<comment type="subcellular location">
    <subcellularLocation>
        <location evidence="1">Cytoplasm</location>
    </subcellularLocation>
</comment>
<evidence type="ECO:0000259" key="7">
    <source>
        <dbReference type="Pfam" id="PF00814"/>
    </source>
</evidence>
<protein>
    <recommendedName>
        <fullName evidence="3">tRNA threonylcarbamoyladenosine biosynthesis protein TsaB</fullName>
    </recommendedName>
    <alternativeName>
        <fullName evidence="6">t(6)A37 threonylcarbamoyladenosine biosynthesis protein TsaB</fullName>
    </alternativeName>
</protein>
<dbReference type="PANTHER" id="PTHR11735:SF11">
    <property type="entry name" value="TRNA THREONYLCARBAMOYLADENOSINE BIOSYNTHESIS PROTEIN TSAB"/>
    <property type="match status" value="1"/>
</dbReference>
<dbReference type="Gene3D" id="3.30.420.40">
    <property type="match status" value="2"/>
</dbReference>
<keyword evidence="9" id="KW-1185">Reference proteome</keyword>
<organism evidence="8 9">
    <name type="scientific">Oceanicoccus sagamiensis</name>
    <dbReference type="NCBI Taxonomy" id="716816"/>
    <lineage>
        <taxon>Bacteria</taxon>
        <taxon>Pseudomonadati</taxon>
        <taxon>Pseudomonadota</taxon>
        <taxon>Gammaproteobacteria</taxon>
        <taxon>Cellvibrionales</taxon>
        <taxon>Spongiibacteraceae</taxon>
        <taxon>Oceanicoccus</taxon>
    </lineage>
</organism>
<dbReference type="RefSeq" id="WP_085759543.1">
    <property type="nucleotide sequence ID" value="NZ_CP019343.1"/>
</dbReference>
<dbReference type="PANTHER" id="PTHR11735">
    <property type="entry name" value="TRNA N6-ADENOSINE THREONYLCARBAMOYLTRANSFERASE"/>
    <property type="match status" value="1"/>
</dbReference>
<dbReference type="STRING" id="716816.BST96_15355"/>
<evidence type="ECO:0000256" key="2">
    <source>
        <dbReference type="ARBA" id="ARBA00010493"/>
    </source>
</evidence>
<dbReference type="SUPFAM" id="SSF53067">
    <property type="entry name" value="Actin-like ATPase domain"/>
    <property type="match status" value="2"/>
</dbReference>
<dbReference type="OrthoDB" id="9809995at2"/>
<evidence type="ECO:0000256" key="4">
    <source>
        <dbReference type="ARBA" id="ARBA00022490"/>
    </source>
</evidence>
<keyword evidence="8" id="KW-0808">Transferase</keyword>
<dbReference type="FunFam" id="3.30.420.40:FF:000097">
    <property type="entry name" value="tRNA threonylcarbamoyladenosine biosynthesis protein TsaB"/>
    <property type="match status" value="1"/>
</dbReference>
<evidence type="ECO:0000313" key="9">
    <source>
        <dbReference type="Proteomes" id="UP000193450"/>
    </source>
</evidence>
<dbReference type="InterPro" id="IPR043129">
    <property type="entry name" value="ATPase_NBD"/>
</dbReference>
<evidence type="ECO:0000256" key="1">
    <source>
        <dbReference type="ARBA" id="ARBA00004496"/>
    </source>
</evidence>
<proteinExistence type="inferred from homology"/>
<dbReference type="CDD" id="cd24032">
    <property type="entry name" value="ASKHA_NBD_TsaB"/>
    <property type="match status" value="1"/>
</dbReference>
<dbReference type="GO" id="GO:0005829">
    <property type="term" value="C:cytosol"/>
    <property type="evidence" value="ECO:0007669"/>
    <property type="project" value="TreeGrafter"/>
</dbReference>
<keyword evidence="4" id="KW-0963">Cytoplasm</keyword>
<comment type="similarity">
    <text evidence="2">Belongs to the KAE1 / TsaD family. TsaB subfamily.</text>
</comment>
<dbReference type="GO" id="GO:0016740">
    <property type="term" value="F:transferase activity"/>
    <property type="evidence" value="ECO:0007669"/>
    <property type="project" value="UniProtKB-KW"/>
</dbReference>
<dbReference type="AlphaFoldDB" id="A0A1X9NCR4"/>
<dbReference type="EMBL" id="CP019343">
    <property type="protein sequence ID" value="ARN75366.1"/>
    <property type="molecule type" value="Genomic_DNA"/>
</dbReference>
<reference evidence="8 9" key="1">
    <citation type="submission" date="2016-11" db="EMBL/GenBank/DDBJ databases">
        <title>Trade-off between light-utilization and light-protection in marine flavobacteria.</title>
        <authorList>
            <person name="Kumagai Y."/>
        </authorList>
    </citation>
    <scope>NUCLEOTIDE SEQUENCE [LARGE SCALE GENOMIC DNA]</scope>
    <source>
        <strain evidence="8 9">NBRC 107125</strain>
    </source>
</reference>
<accession>A0A1X9NCR4</accession>
<dbReference type="InterPro" id="IPR000905">
    <property type="entry name" value="Gcp-like_dom"/>
</dbReference>
<keyword evidence="5" id="KW-0819">tRNA processing</keyword>
<evidence type="ECO:0000256" key="3">
    <source>
        <dbReference type="ARBA" id="ARBA00019012"/>
    </source>
</evidence>
<evidence type="ECO:0000256" key="5">
    <source>
        <dbReference type="ARBA" id="ARBA00022694"/>
    </source>
</evidence>